<dbReference type="InterPro" id="IPR011006">
    <property type="entry name" value="CheY-like_superfamily"/>
</dbReference>
<dbReference type="CDD" id="cd00156">
    <property type="entry name" value="REC"/>
    <property type="match status" value="1"/>
</dbReference>
<evidence type="ECO:0000256" key="4">
    <source>
        <dbReference type="ARBA" id="ARBA00023125"/>
    </source>
</evidence>
<dbReference type="SMART" id="SM00448">
    <property type="entry name" value="REC"/>
    <property type="match status" value="1"/>
</dbReference>
<dbReference type="RefSeq" id="WP_263004005.1">
    <property type="nucleotide sequence ID" value="NZ_JAOTEM010000004.1"/>
</dbReference>
<protein>
    <submittedName>
        <fullName evidence="8">Response regulator</fullName>
    </submittedName>
</protein>
<name>A0ABT2W8E4_9FLAO</name>
<keyword evidence="3" id="KW-0805">Transcription regulation</keyword>
<dbReference type="PROSITE" id="PS50110">
    <property type="entry name" value="RESPONSE_REGULATORY"/>
    <property type="match status" value="1"/>
</dbReference>
<evidence type="ECO:0000313" key="8">
    <source>
        <dbReference type="EMBL" id="MCU7618492.1"/>
    </source>
</evidence>
<evidence type="ECO:0000259" key="7">
    <source>
        <dbReference type="PROSITE" id="PS50110"/>
    </source>
</evidence>
<comment type="caution">
    <text evidence="8">The sequence shown here is derived from an EMBL/GenBank/DDBJ whole genome shotgun (WGS) entry which is preliminary data.</text>
</comment>
<dbReference type="InterPro" id="IPR039420">
    <property type="entry name" value="WalR-like"/>
</dbReference>
<gene>
    <name evidence="8" type="ORF">NZ698_14925</name>
</gene>
<dbReference type="PANTHER" id="PTHR48111">
    <property type="entry name" value="REGULATOR OF RPOS"/>
    <property type="match status" value="1"/>
</dbReference>
<evidence type="ECO:0000256" key="2">
    <source>
        <dbReference type="ARBA" id="ARBA00023012"/>
    </source>
</evidence>
<keyword evidence="9" id="KW-1185">Reference proteome</keyword>
<evidence type="ECO:0000256" key="6">
    <source>
        <dbReference type="PROSITE-ProRule" id="PRU00169"/>
    </source>
</evidence>
<sequence>MRKIFLVEDDHAIREILEMFLTSENYSVQSFSTVSEFSKRDLTVIPDLYLFDVMLPDGSGIDLCKQIKSNNDHDGVPVMIMSAHAQLSQISNYCEPDDFISKPFDIDNLLMRIEKIIP</sequence>
<accession>A0ABT2W8E4</accession>
<evidence type="ECO:0000256" key="3">
    <source>
        <dbReference type="ARBA" id="ARBA00023015"/>
    </source>
</evidence>
<feature type="domain" description="Response regulatory" evidence="7">
    <location>
        <begin position="3"/>
        <end position="117"/>
    </location>
</feature>
<dbReference type="SUPFAM" id="SSF52172">
    <property type="entry name" value="CheY-like"/>
    <property type="match status" value="1"/>
</dbReference>
<dbReference type="Gene3D" id="3.40.50.2300">
    <property type="match status" value="1"/>
</dbReference>
<dbReference type="Proteomes" id="UP001208649">
    <property type="component" value="Unassembled WGS sequence"/>
</dbReference>
<organism evidence="8 9">
    <name type="scientific">Chryseobacterium edaphi</name>
    <dbReference type="NCBI Taxonomy" id="2976532"/>
    <lineage>
        <taxon>Bacteria</taxon>
        <taxon>Pseudomonadati</taxon>
        <taxon>Bacteroidota</taxon>
        <taxon>Flavobacteriia</taxon>
        <taxon>Flavobacteriales</taxon>
        <taxon>Weeksellaceae</taxon>
        <taxon>Chryseobacterium group</taxon>
        <taxon>Chryseobacterium</taxon>
    </lineage>
</organism>
<evidence type="ECO:0000313" key="9">
    <source>
        <dbReference type="Proteomes" id="UP001208649"/>
    </source>
</evidence>
<keyword evidence="1 6" id="KW-0597">Phosphoprotein</keyword>
<keyword evidence="2" id="KW-0902">Two-component regulatory system</keyword>
<dbReference type="Pfam" id="PF00072">
    <property type="entry name" value="Response_reg"/>
    <property type="match status" value="1"/>
</dbReference>
<dbReference type="PANTHER" id="PTHR48111:SF1">
    <property type="entry name" value="TWO-COMPONENT RESPONSE REGULATOR ORR33"/>
    <property type="match status" value="1"/>
</dbReference>
<evidence type="ECO:0000256" key="5">
    <source>
        <dbReference type="ARBA" id="ARBA00023163"/>
    </source>
</evidence>
<dbReference type="EMBL" id="JAOTEM010000004">
    <property type="protein sequence ID" value="MCU7618492.1"/>
    <property type="molecule type" value="Genomic_DNA"/>
</dbReference>
<reference evidence="9" key="1">
    <citation type="submission" date="2023-07" db="EMBL/GenBank/DDBJ databases">
        <title>Chryseobacterium sp. strain PBS4-4 Genome sequencing and assembly.</title>
        <authorList>
            <person name="Jung Y."/>
        </authorList>
    </citation>
    <scope>NUCLEOTIDE SEQUENCE [LARGE SCALE GENOMIC DNA]</scope>
    <source>
        <strain evidence="9">PBS4-4</strain>
    </source>
</reference>
<dbReference type="InterPro" id="IPR001789">
    <property type="entry name" value="Sig_transdc_resp-reg_receiver"/>
</dbReference>
<feature type="modified residue" description="4-aspartylphosphate" evidence="6">
    <location>
        <position position="52"/>
    </location>
</feature>
<keyword evidence="5" id="KW-0804">Transcription</keyword>
<proteinExistence type="predicted"/>
<keyword evidence="4" id="KW-0238">DNA-binding</keyword>
<evidence type="ECO:0000256" key="1">
    <source>
        <dbReference type="ARBA" id="ARBA00022553"/>
    </source>
</evidence>